<gene>
    <name evidence="2" type="ORF">SAMN02745243_03945</name>
</gene>
<keyword evidence="2" id="KW-0378">Hydrolase</keyword>
<evidence type="ECO:0000313" key="2">
    <source>
        <dbReference type="EMBL" id="SHK89132.1"/>
    </source>
</evidence>
<keyword evidence="3" id="KW-1185">Reference proteome</keyword>
<keyword evidence="2" id="KW-0540">Nuclease</keyword>
<dbReference type="RefSeq" id="WP_200803599.1">
    <property type="nucleotide sequence ID" value="NZ_FQZY01000103.1"/>
</dbReference>
<dbReference type="EMBL" id="FQZY01000103">
    <property type="protein sequence ID" value="SHK89132.1"/>
    <property type="molecule type" value="Genomic_DNA"/>
</dbReference>
<feature type="domain" description="HNH nuclease" evidence="1">
    <location>
        <begin position="268"/>
        <end position="310"/>
    </location>
</feature>
<dbReference type="Pfam" id="PF13395">
    <property type="entry name" value="HNH_4"/>
    <property type="match status" value="1"/>
</dbReference>
<dbReference type="STRING" id="1121950.SAMN02745243_03945"/>
<evidence type="ECO:0000259" key="1">
    <source>
        <dbReference type="Pfam" id="PF13395"/>
    </source>
</evidence>
<organism evidence="2 3">
    <name type="scientific">Hespellia stercorisuis DSM 15480</name>
    <dbReference type="NCBI Taxonomy" id="1121950"/>
    <lineage>
        <taxon>Bacteria</taxon>
        <taxon>Bacillati</taxon>
        <taxon>Bacillota</taxon>
        <taxon>Clostridia</taxon>
        <taxon>Lachnospirales</taxon>
        <taxon>Lachnospiraceae</taxon>
        <taxon>Hespellia</taxon>
    </lineage>
</organism>
<protein>
    <submittedName>
        <fullName evidence="2">HNH endonuclease</fullName>
    </submittedName>
</protein>
<name>A0A1M6W5T3_9FIRM</name>
<dbReference type="AlphaFoldDB" id="A0A1M6W5T3"/>
<dbReference type="Gene3D" id="1.10.30.50">
    <property type="match status" value="1"/>
</dbReference>
<sequence>MAEFDSGKIGYQLIIDQQYYNQLDIEGFSRMMKDPSYCYKFYWLEAIVQLISEGKDRATYDEIINEMIANAWYSVLEFHIHLSGVYGDGQVKDNLEKAVCRLHELSNIPINASKVEIKNQINIFDKELHSMKMNLTTNVPYKALSGFANRVGEKVDLNSSAGRMMAYYNRLSHKDILLPYTFGEENGLNRQITFNNAWVSMIQDQTAMILGWIQYEKVKWLQNNNPEVPGLIYKLAPLDEKMRKLSHVRKLWEGILDIQPVIDVFKGTEIEKNAYDVDHFIPWSFVMNDELWNLMPMDSSLNSSKSDKLPEWDKFFGMFAGNQFVMYELIQEKAGIRKLYEACYRDNLHSIWANVELYQKGNSKEEFCGILEKNMRPVYDSARRQGYEVWKV</sequence>
<reference evidence="2 3" key="1">
    <citation type="submission" date="2016-11" db="EMBL/GenBank/DDBJ databases">
        <authorList>
            <person name="Jaros S."/>
            <person name="Januszkiewicz K."/>
            <person name="Wedrychowicz H."/>
        </authorList>
    </citation>
    <scope>NUCLEOTIDE SEQUENCE [LARGE SCALE GENOMIC DNA]</scope>
    <source>
        <strain evidence="2 3">DSM 15480</strain>
    </source>
</reference>
<dbReference type="CDD" id="cd00085">
    <property type="entry name" value="HNHc"/>
    <property type="match status" value="1"/>
</dbReference>
<evidence type="ECO:0000313" key="3">
    <source>
        <dbReference type="Proteomes" id="UP000184301"/>
    </source>
</evidence>
<dbReference type="Proteomes" id="UP000184301">
    <property type="component" value="Unassembled WGS sequence"/>
</dbReference>
<keyword evidence="2" id="KW-0255">Endonuclease</keyword>
<dbReference type="GO" id="GO:0004519">
    <property type="term" value="F:endonuclease activity"/>
    <property type="evidence" value="ECO:0007669"/>
    <property type="project" value="UniProtKB-KW"/>
</dbReference>
<proteinExistence type="predicted"/>
<accession>A0A1M6W5T3</accession>
<dbReference type="InterPro" id="IPR003615">
    <property type="entry name" value="HNH_nuc"/>
</dbReference>